<dbReference type="GO" id="GO:0005737">
    <property type="term" value="C:cytoplasm"/>
    <property type="evidence" value="ECO:0007669"/>
    <property type="project" value="UniProtKB-ARBA"/>
</dbReference>
<sequence>MFSKITERLEVDMENLLPGNFGGQGNPNSNPNASSGGYHQINEDESGEYAGSGGFSGRSFFQLSSLSPSQSNGNDNDGDDDDVECLSYFFPDLTLQERLGGCLGCMLLGYVLSLGSFFRMKDVLRGRNPTPFVAYTTLGNIISLSGSFFLTGPRAQMRRMFHSSRRVATIMYLGSLFVTLLVCLVLPVLRHDGTGGGDGSGGGTGGGKGPSSAFRGEALLLLVLLGCQYVAVAWYCLSYIPFARQIARRLVSGLGRGGGGGWWPQFDVLD</sequence>
<evidence type="ECO:0000313" key="10">
    <source>
        <dbReference type="EMBL" id="CAE0468468.1"/>
    </source>
</evidence>
<keyword evidence="2 8" id="KW-0813">Transport</keyword>
<evidence type="ECO:0000256" key="2">
    <source>
        <dbReference type="ARBA" id="ARBA00022448"/>
    </source>
</evidence>
<feature type="region of interest" description="Disordered" evidence="9">
    <location>
        <begin position="16"/>
        <end position="43"/>
    </location>
</feature>
<feature type="transmembrane region" description="Helical" evidence="8">
    <location>
        <begin position="132"/>
        <end position="150"/>
    </location>
</feature>
<dbReference type="PANTHER" id="PTHR23137:SF6">
    <property type="entry name" value="VESICLE TRANSPORT PROTEIN"/>
    <property type="match status" value="1"/>
</dbReference>
<comment type="function">
    <text evidence="8">May be involved in fusion of retrograde transport vesicles derived from an endocytic compartment with the Golgi complex.</text>
</comment>
<evidence type="ECO:0000256" key="4">
    <source>
        <dbReference type="ARBA" id="ARBA00022927"/>
    </source>
</evidence>
<dbReference type="EMBL" id="HBIO01017356">
    <property type="protein sequence ID" value="CAE0468472.1"/>
    <property type="molecule type" value="Transcribed_RNA"/>
</dbReference>
<comment type="similarity">
    <text evidence="7 8">Belongs to the SFT2 family.</text>
</comment>
<keyword evidence="5 8" id="KW-1133">Transmembrane helix</keyword>
<feature type="transmembrane region" description="Helical" evidence="8">
    <location>
        <begin position="170"/>
        <end position="189"/>
    </location>
</feature>
<feature type="transmembrane region" description="Helical" evidence="8">
    <location>
        <begin position="99"/>
        <end position="120"/>
    </location>
</feature>
<evidence type="ECO:0000256" key="8">
    <source>
        <dbReference type="RuleBase" id="RU363111"/>
    </source>
</evidence>
<dbReference type="GO" id="GO:0016020">
    <property type="term" value="C:membrane"/>
    <property type="evidence" value="ECO:0007669"/>
    <property type="project" value="UniProtKB-SubCell"/>
</dbReference>
<comment type="subcellular location">
    <subcellularLocation>
        <location evidence="1 8">Membrane</location>
        <topology evidence="1 8">Multi-pass membrane protein</topology>
    </subcellularLocation>
</comment>
<feature type="compositionally biased region" description="Low complexity" evidence="9">
    <location>
        <begin position="26"/>
        <end position="37"/>
    </location>
</feature>
<organism evidence="11">
    <name type="scientific">Chaetoceros debilis</name>
    <dbReference type="NCBI Taxonomy" id="122233"/>
    <lineage>
        <taxon>Eukaryota</taxon>
        <taxon>Sar</taxon>
        <taxon>Stramenopiles</taxon>
        <taxon>Ochrophyta</taxon>
        <taxon>Bacillariophyta</taxon>
        <taxon>Coscinodiscophyceae</taxon>
        <taxon>Chaetocerotophycidae</taxon>
        <taxon>Chaetocerotales</taxon>
        <taxon>Chaetocerotaceae</taxon>
        <taxon>Chaetoceros</taxon>
    </lineage>
</organism>
<evidence type="ECO:0000256" key="5">
    <source>
        <dbReference type="ARBA" id="ARBA00022989"/>
    </source>
</evidence>
<keyword evidence="3 8" id="KW-0812">Transmembrane</keyword>
<gene>
    <name evidence="10" type="ORF">CDEB00056_LOCUS13321</name>
    <name evidence="11" type="ORF">CDEB00056_LOCUS13325</name>
</gene>
<keyword evidence="4 8" id="KW-0653">Protein transport</keyword>
<name>A0A6S8VYV9_9STRA</name>
<proteinExistence type="inferred from homology"/>
<evidence type="ECO:0000256" key="3">
    <source>
        <dbReference type="ARBA" id="ARBA00022692"/>
    </source>
</evidence>
<dbReference type="InterPro" id="IPR007305">
    <property type="entry name" value="Vesicle_transpt_Got1/SFT2"/>
</dbReference>
<dbReference type="GO" id="GO:0016192">
    <property type="term" value="P:vesicle-mediated transport"/>
    <property type="evidence" value="ECO:0007669"/>
    <property type="project" value="InterPro"/>
</dbReference>
<feature type="transmembrane region" description="Helical" evidence="8">
    <location>
        <begin position="218"/>
        <end position="240"/>
    </location>
</feature>
<evidence type="ECO:0000256" key="1">
    <source>
        <dbReference type="ARBA" id="ARBA00004141"/>
    </source>
</evidence>
<dbReference type="Pfam" id="PF04178">
    <property type="entry name" value="Got1"/>
    <property type="match status" value="1"/>
</dbReference>
<dbReference type="GO" id="GO:0012505">
    <property type="term" value="C:endomembrane system"/>
    <property type="evidence" value="ECO:0007669"/>
    <property type="project" value="UniProtKB-ARBA"/>
</dbReference>
<keyword evidence="6 8" id="KW-0472">Membrane</keyword>
<dbReference type="InterPro" id="IPR011691">
    <property type="entry name" value="Vesicle_transpt_SFT2"/>
</dbReference>
<dbReference type="EMBL" id="HBIO01017351">
    <property type="protein sequence ID" value="CAE0468468.1"/>
    <property type="molecule type" value="Transcribed_RNA"/>
</dbReference>
<reference evidence="11" key="1">
    <citation type="submission" date="2021-01" db="EMBL/GenBank/DDBJ databases">
        <authorList>
            <person name="Corre E."/>
            <person name="Pelletier E."/>
            <person name="Niang G."/>
            <person name="Scheremetjew M."/>
            <person name="Finn R."/>
            <person name="Kale V."/>
            <person name="Holt S."/>
            <person name="Cochrane G."/>
            <person name="Meng A."/>
            <person name="Brown T."/>
            <person name="Cohen L."/>
        </authorList>
    </citation>
    <scope>NUCLEOTIDE SEQUENCE</scope>
    <source>
        <strain evidence="11">MM31A-1</strain>
    </source>
</reference>
<evidence type="ECO:0000256" key="6">
    <source>
        <dbReference type="ARBA" id="ARBA00023136"/>
    </source>
</evidence>
<evidence type="ECO:0000256" key="7">
    <source>
        <dbReference type="ARBA" id="ARBA00025800"/>
    </source>
</evidence>
<evidence type="ECO:0000313" key="11">
    <source>
        <dbReference type="EMBL" id="CAE0468472.1"/>
    </source>
</evidence>
<dbReference type="GO" id="GO:0015031">
    <property type="term" value="P:protein transport"/>
    <property type="evidence" value="ECO:0007669"/>
    <property type="project" value="UniProtKB-KW"/>
</dbReference>
<dbReference type="AlphaFoldDB" id="A0A6S8VYV9"/>
<protein>
    <recommendedName>
        <fullName evidence="8">Vesicle transport protein</fullName>
    </recommendedName>
</protein>
<dbReference type="PANTHER" id="PTHR23137">
    <property type="entry name" value="VESICLE TRANSPORT PROTEIN-RELATED"/>
    <property type="match status" value="1"/>
</dbReference>
<accession>A0A6S8VYV9</accession>
<evidence type="ECO:0000256" key="9">
    <source>
        <dbReference type="SAM" id="MobiDB-lite"/>
    </source>
</evidence>